<reference evidence="2" key="1">
    <citation type="submission" date="2016-10" db="EMBL/GenBank/DDBJ databases">
        <authorList>
            <person name="Varghese N."/>
            <person name="Submissions S."/>
        </authorList>
    </citation>
    <scope>NUCLEOTIDE SEQUENCE [LARGE SCALE GENOMIC DNA]</scope>
    <source>
        <strain evidence="2">8N4</strain>
    </source>
</reference>
<dbReference type="EMBL" id="FOGC01000008">
    <property type="protein sequence ID" value="SEQ92422.1"/>
    <property type="molecule type" value="Genomic_DNA"/>
</dbReference>
<protein>
    <recommendedName>
        <fullName evidence="3">Protein FliT</fullName>
    </recommendedName>
</protein>
<evidence type="ECO:0000313" key="1">
    <source>
        <dbReference type="EMBL" id="SEQ92422.1"/>
    </source>
</evidence>
<dbReference type="STRING" id="988801.SAMN05216522_108152"/>
<organism evidence="1 2">
    <name type="scientific">Rosenbergiella nectarea</name>
    <dbReference type="NCBI Taxonomy" id="988801"/>
    <lineage>
        <taxon>Bacteria</taxon>
        <taxon>Pseudomonadati</taxon>
        <taxon>Pseudomonadota</taxon>
        <taxon>Gammaproteobacteria</taxon>
        <taxon>Enterobacterales</taxon>
        <taxon>Erwiniaceae</taxon>
        <taxon>Rosenbergiella</taxon>
    </lineage>
</organism>
<name>A0A1H9JZZ2_9GAMM</name>
<proteinExistence type="predicted"/>
<evidence type="ECO:0000313" key="2">
    <source>
        <dbReference type="Proteomes" id="UP000242515"/>
    </source>
</evidence>
<evidence type="ECO:0008006" key="3">
    <source>
        <dbReference type="Google" id="ProtNLM"/>
    </source>
</evidence>
<sequence>MLDERRLKQLVLAVDEAIRLQDWDALSIVNQRLTLILQAEGETEQQRRELQHFYHASLAECQRHADTLWHKIQKTLDDREAMAAYACFGDAESFSG</sequence>
<dbReference type="Proteomes" id="UP000242515">
    <property type="component" value="Unassembled WGS sequence"/>
</dbReference>
<keyword evidence="2" id="KW-1185">Reference proteome</keyword>
<accession>A0A1H9JZZ2</accession>
<dbReference type="AlphaFoldDB" id="A0A1H9JZZ2"/>
<gene>
    <name evidence="1" type="ORF">SAMN05216522_108152</name>
</gene>